<dbReference type="SMART" id="SM00903">
    <property type="entry name" value="Flavin_Reduct"/>
    <property type="match status" value="1"/>
</dbReference>
<proteinExistence type="inferred from homology"/>
<dbReference type="PANTHER" id="PTHR30466">
    <property type="entry name" value="FLAVIN REDUCTASE"/>
    <property type="match status" value="1"/>
</dbReference>
<dbReference type="SUPFAM" id="SSF50475">
    <property type="entry name" value="FMN-binding split barrel"/>
    <property type="match status" value="1"/>
</dbReference>
<name>A0A3E0W8C2_9MICO</name>
<dbReference type="InterPro" id="IPR050268">
    <property type="entry name" value="NADH-dep_flavin_reductase"/>
</dbReference>
<comment type="similarity">
    <text evidence="1">Belongs to the non-flavoprotein flavin reductase family.</text>
</comment>
<evidence type="ECO:0000313" key="5">
    <source>
        <dbReference type="Proteomes" id="UP000257080"/>
    </source>
</evidence>
<accession>A0A3E0W8C2</accession>
<dbReference type="PANTHER" id="PTHR30466:SF11">
    <property type="entry name" value="FLAVIN-DEPENDENT MONOOXYGENASE, REDUCTASE SUBUNIT HSAB"/>
    <property type="match status" value="1"/>
</dbReference>
<evidence type="ECO:0000256" key="1">
    <source>
        <dbReference type="ARBA" id="ARBA00008898"/>
    </source>
</evidence>
<gene>
    <name evidence="4" type="ORF">B7R25_13245</name>
</gene>
<evidence type="ECO:0000259" key="3">
    <source>
        <dbReference type="SMART" id="SM00903"/>
    </source>
</evidence>
<sequence length="166" mass="17550">MSVLPYTADSMLLRKTFGAFPSGVAALAAVIDGEPTVLIASSFSAGVSMEPPMVMFAVQNTSTTWPELARAERIGVSILAKGHGASVRQLASKDKAARLDNIPTLVLPSGAILLDDAPVWLECTIAHDYPAGDHRIIVLQVVGTNTNDAYAPLIFHNSAFHEPVAI</sequence>
<organism evidence="4 5">
    <name type="scientific">Subtercola boreus</name>
    <dbReference type="NCBI Taxonomy" id="120213"/>
    <lineage>
        <taxon>Bacteria</taxon>
        <taxon>Bacillati</taxon>
        <taxon>Actinomycetota</taxon>
        <taxon>Actinomycetes</taxon>
        <taxon>Micrococcales</taxon>
        <taxon>Microbacteriaceae</taxon>
        <taxon>Subtercola</taxon>
    </lineage>
</organism>
<feature type="domain" description="Flavin reductase like" evidence="3">
    <location>
        <begin position="17"/>
        <end position="162"/>
    </location>
</feature>
<dbReference type="Proteomes" id="UP000257080">
    <property type="component" value="Unassembled WGS sequence"/>
</dbReference>
<evidence type="ECO:0000313" key="4">
    <source>
        <dbReference type="EMBL" id="RFA25671.1"/>
    </source>
</evidence>
<dbReference type="Pfam" id="PF01613">
    <property type="entry name" value="Flavin_Reduct"/>
    <property type="match status" value="1"/>
</dbReference>
<dbReference type="OrthoDB" id="9792858at2"/>
<dbReference type="EMBL" id="NBXE01000030">
    <property type="protein sequence ID" value="RFA25671.1"/>
    <property type="molecule type" value="Genomic_DNA"/>
</dbReference>
<reference evidence="4 5" key="1">
    <citation type="submission" date="2017-04" db="EMBL/GenBank/DDBJ databases">
        <title>Comparative genome analysis of Subtercola boreus.</title>
        <authorList>
            <person name="Cho Y.-J."/>
            <person name="Cho A."/>
            <person name="Kim O.-S."/>
            <person name="Lee J.-I."/>
        </authorList>
    </citation>
    <scope>NUCLEOTIDE SEQUENCE [LARGE SCALE GENOMIC DNA]</scope>
    <source>
        <strain evidence="4 5">P28004</strain>
    </source>
</reference>
<dbReference type="GO" id="GO:0042602">
    <property type="term" value="F:riboflavin reductase (NADPH) activity"/>
    <property type="evidence" value="ECO:0007669"/>
    <property type="project" value="TreeGrafter"/>
</dbReference>
<evidence type="ECO:0000256" key="2">
    <source>
        <dbReference type="ARBA" id="ARBA00023002"/>
    </source>
</evidence>
<dbReference type="InterPro" id="IPR012349">
    <property type="entry name" value="Split_barrel_FMN-bd"/>
</dbReference>
<dbReference type="Gene3D" id="2.30.110.10">
    <property type="entry name" value="Electron Transport, Fmn-binding Protein, Chain A"/>
    <property type="match status" value="1"/>
</dbReference>
<dbReference type="AlphaFoldDB" id="A0A3E0W8C2"/>
<dbReference type="InterPro" id="IPR002563">
    <property type="entry name" value="Flavin_Rdtase-like_dom"/>
</dbReference>
<dbReference type="RefSeq" id="WP_116419430.1">
    <property type="nucleotide sequence ID" value="NZ_NBXC01000025.1"/>
</dbReference>
<dbReference type="GO" id="GO:0010181">
    <property type="term" value="F:FMN binding"/>
    <property type="evidence" value="ECO:0007669"/>
    <property type="project" value="InterPro"/>
</dbReference>
<keyword evidence="2" id="KW-0560">Oxidoreductase</keyword>
<comment type="caution">
    <text evidence="4">The sequence shown here is derived from an EMBL/GenBank/DDBJ whole genome shotgun (WGS) entry which is preliminary data.</text>
</comment>
<protein>
    <submittedName>
        <fullName evidence="4">Oxidoreductase</fullName>
    </submittedName>
</protein>